<organism evidence="4 5">
    <name type="scientific">Daucus carota subsp. sativus</name>
    <name type="common">Carrot</name>
    <dbReference type="NCBI Taxonomy" id="79200"/>
    <lineage>
        <taxon>Eukaryota</taxon>
        <taxon>Viridiplantae</taxon>
        <taxon>Streptophyta</taxon>
        <taxon>Embryophyta</taxon>
        <taxon>Tracheophyta</taxon>
        <taxon>Spermatophyta</taxon>
        <taxon>Magnoliopsida</taxon>
        <taxon>eudicotyledons</taxon>
        <taxon>Gunneridae</taxon>
        <taxon>Pentapetalae</taxon>
        <taxon>asterids</taxon>
        <taxon>campanulids</taxon>
        <taxon>Apiales</taxon>
        <taxon>Apiaceae</taxon>
        <taxon>Apioideae</taxon>
        <taxon>Scandiceae</taxon>
        <taxon>Daucinae</taxon>
        <taxon>Daucus</taxon>
        <taxon>Daucus sect. Daucus</taxon>
    </lineage>
</organism>
<dbReference type="EMBL" id="CP093346">
    <property type="protein sequence ID" value="WOG95647.1"/>
    <property type="molecule type" value="Genomic_DNA"/>
</dbReference>
<dbReference type="PANTHER" id="PTHR43748">
    <property type="entry name" value="RIBOSE-5-PHOSPHATE ISOMERASE 3, CHLOROPLASTIC-RELATED"/>
    <property type="match status" value="1"/>
</dbReference>
<gene>
    <name evidence="4" type="ORF">DCAR_0414973</name>
</gene>
<dbReference type="Proteomes" id="UP000077755">
    <property type="component" value="Chromosome 4"/>
</dbReference>
<feature type="region of interest" description="Disordered" evidence="3">
    <location>
        <begin position="1"/>
        <end position="27"/>
    </location>
</feature>
<keyword evidence="5" id="KW-1185">Reference proteome</keyword>
<dbReference type="SUPFAM" id="SSF100950">
    <property type="entry name" value="NagB/RpiA/CoA transferase-like"/>
    <property type="match status" value="1"/>
</dbReference>
<evidence type="ECO:0000313" key="4">
    <source>
        <dbReference type="EMBL" id="WOG95647.1"/>
    </source>
</evidence>
<accession>A0AAF0WT69</accession>
<dbReference type="GO" id="GO:0004751">
    <property type="term" value="F:ribose-5-phosphate isomerase activity"/>
    <property type="evidence" value="ECO:0007669"/>
    <property type="project" value="UniProtKB-EC"/>
</dbReference>
<evidence type="ECO:0000313" key="5">
    <source>
        <dbReference type="Proteomes" id="UP000077755"/>
    </source>
</evidence>
<protein>
    <recommendedName>
        <fullName evidence="6">Ribose-5-phosphate isomerase</fullName>
    </recommendedName>
</protein>
<evidence type="ECO:0000256" key="1">
    <source>
        <dbReference type="ARBA" id="ARBA00001713"/>
    </source>
</evidence>
<evidence type="ECO:0000256" key="3">
    <source>
        <dbReference type="SAM" id="MobiDB-lite"/>
    </source>
</evidence>
<reference evidence="4" key="2">
    <citation type="submission" date="2022-03" db="EMBL/GenBank/DDBJ databases">
        <title>Draft title - Genomic analysis of global carrot germplasm unveils the trajectory of domestication and the origin of high carotenoid orange carrot.</title>
        <authorList>
            <person name="Iorizzo M."/>
            <person name="Ellison S."/>
            <person name="Senalik D."/>
            <person name="Macko-Podgorni A."/>
            <person name="Grzebelus D."/>
            <person name="Bostan H."/>
            <person name="Rolling W."/>
            <person name="Curaba J."/>
            <person name="Simon P."/>
        </authorList>
    </citation>
    <scope>NUCLEOTIDE SEQUENCE</scope>
    <source>
        <tissue evidence="4">Leaf</tissue>
    </source>
</reference>
<name>A0AAF0WT69_DAUCS</name>
<comment type="catalytic activity">
    <reaction evidence="1">
        <text>aldehydo-D-ribose 5-phosphate = D-ribulose 5-phosphate</text>
        <dbReference type="Rhea" id="RHEA:14657"/>
        <dbReference type="ChEBI" id="CHEBI:58121"/>
        <dbReference type="ChEBI" id="CHEBI:58273"/>
        <dbReference type="EC" id="5.3.1.6"/>
    </reaction>
</comment>
<proteinExistence type="predicted"/>
<sequence length="103" mass="11092">MATFSLSLSSLHCKTTPTSLRPHTTPSPSFITFSAPSPSPPTLSQDDLKKLAADKAIDYVKSGMVLGTGSTAAFVVSKLGELLANNTQSKKYKNTVVKWMLFR</sequence>
<dbReference type="PANTHER" id="PTHR43748:SF3">
    <property type="entry name" value="RIBOSE-5-PHOSPHATE ISOMERASE 3, CHLOROPLASTIC-RELATED"/>
    <property type="match status" value="1"/>
</dbReference>
<dbReference type="InterPro" id="IPR050262">
    <property type="entry name" value="Ribose-5P_isomerase"/>
</dbReference>
<dbReference type="AlphaFoldDB" id="A0AAF0WT69"/>
<dbReference type="InterPro" id="IPR037171">
    <property type="entry name" value="NagB/RpiA_transferase-like"/>
</dbReference>
<evidence type="ECO:0008006" key="6">
    <source>
        <dbReference type="Google" id="ProtNLM"/>
    </source>
</evidence>
<evidence type="ECO:0000256" key="2">
    <source>
        <dbReference type="ARBA" id="ARBA00004921"/>
    </source>
</evidence>
<dbReference type="Gene3D" id="3.40.50.1360">
    <property type="match status" value="1"/>
</dbReference>
<comment type="pathway">
    <text evidence="2">Carbohydrate degradation.</text>
</comment>
<reference evidence="4" key="1">
    <citation type="journal article" date="2016" name="Nat. Genet.">
        <title>A high-quality carrot genome assembly provides new insights into carotenoid accumulation and asterid genome evolution.</title>
        <authorList>
            <person name="Iorizzo M."/>
            <person name="Ellison S."/>
            <person name="Senalik D."/>
            <person name="Zeng P."/>
            <person name="Satapoomin P."/>
            <person name="Huang J."/>
            <person name="Bowman M."/>
            <person name="Iovene M."/>
            <person name="Sanseverino W."/>
            <person name="Cavagnaro P."/>
            <person name="Yildiz M."/>
            <person name="Macko-Podgorni A."/>
            <person name="Moranska E."/>
            <person name="Grzebelus E."/>
            <person name="Grzebelus D."/>
            <person name="Ashrafi H."/>
            <person name="Zheng Z."/>
            <person name="Cheng S."/>
            <person name="Spooner D."/>
            <person name="Van Deynze A."/>
            <person name="Simon P."/>
        </authorList>
    </citation>
    <scope>NUCLEOTIDE SEQUENCE</scope>
    <source>
        <tissue evidence="4">Leaf</tissue>
    </source>
</reference>